<accession>A0ABV7UJ68</accession>
<dbReference type="GO" id="GO:0016491">
    <property type="term" value="F:oxidoreductase activity"/>
    <property type="evidence" value="ECO:0007669"/>
    <property type="project" value="UniProtKB-KW"/>
</dbReference>
<name>A0ABV7UJ68_9HYPH</name>
<dbReference type="PANTHER" id="PTHR43677:SF4">
    <property type="entry name" value="QUINONE OXIDOREDUCTASE-LIKE PROTEIN 2"/>
    <property type="match status" value="1"/>
</dbReference>
<organism evidence="2 3">
    <name type="scientific">Camelimonas fluminis</name>
    <dbReference type="NCBI Taxonomy" id="1576911"/>
    <lineage>
        <taxon>Bacteria</taxon>
        <taxon>Pseudomonadati</taxon>
        <taxon>Pseudomonadota</taxon>
        <taxon>Alphaproteobacteria</taxon>
        <taxon>Hyphomicrobiales</taxon>
        <taxon>Chelatococcaceae</taxon>
        <taxon>Camelimonas</taxon>
    </lineage>
</organism>
<keyword evidence="2" id="KW-0560">Oxidoreductase</keyword>
<dbReference type="CDD" id="cd08241">
    <property type="entry name" value="QOR1"/>
    <property type="match status" value="1"/>
</dbReference>
<keyword evidence="3" id="KW-1185">Reference proteome</keyword>
<dbReference type="InterPro" id="IPR051397">
    <property type="entry name" value="Zn-ADH-like_protein"/>
</dbReference>
<evidence type="ECO:0000313" key="3">
    <source>
        <dbReference type="Proteomes" id="UP001595704"/>
    </source>
</evidence>
<dbReference type="SMART" id="SM00829">
    <property type="entry name" value="PKS_ER"/>
    <property type="match status" value="1"/>
</dbReference>
<dbReference type="Gene3D" id="3.90.180.10">
    <property type="entry name" value="Medium-chain alcohol dehydrogenases, catalytic domain"/>
    <property type="match status" value="1"/>
</dbReference>
<dbReference type="InterPro" id="IPR036291">
    <property type="entry name" value="NAD(P)-bd_dom_sf"/>
</dbReference>
<proteinExistence type="predicted"/>
<dbReference type="InterPro" id="IPR013149">
    <property type="entry name" value="ADH-like_C"/>
</dbReference>
<dbReference type="SUPFAM" id="SSF50129">
    <property type="entry name" value="GroES-like"/>
    <property type="match status" value="1"/>
</dbReference>
<gene>
    <name evidence="2" type="ORF">ACFONL_13930</name>
</gene>
<reference evidence="3" key="1">
    <citation type="journal article" date="2019" name="Int. J. Syst. Evol. Microbiol.">
        <title>The Global Catalogue of Microorganisms (GCM) 10K type strain sequencing project: providing services to taxonomists for standard genome sequencing and annotation.</title>
        <authorList>
            <consortium name="The Broad Institute Genomics Platform"/>
            <consortium name="The Broad Institute Genome Sequencing Center for Infectious Disease"/>
            <person name="Wu L."/>
            <person name="Ma J."/>
        </authorList>
    </citation>
    <scope>NUCLEOTIDE SEQUENCE [LARGE SCALE GENOMIC DNA]</scope>
    <source>
        <strain evidence="3">KCTC 42282</strain>
    </source>
</reference>
<sequence>MTMKAVQCLEYGDPKNLVVRDLPDPVPGPRDAIIAVEAVGLGYVDGLNVRGAYQVKRPLPFIPGSELAGTVIAVGSEAPQDLVGKRVMALAERGALCEKAVVFAAQCTPLPEKFSSVAAAAALVNYSTAIYGFETCGHLQPGETVLVLGASGGVGMAAIDVARGMGATVVAAASSDERLAACVKAGADLTVNYSGPDWRKTLEAVLDGRRLTVIYDPVGGQWSETAFRCLAPGGRHLVVGFAGGEIPKIPLNLPLLKRASIVGVDWGGHVRAEAGAAAVIFQRMIELVNGGRINPQPSATFALEETPALLTRMLNRENIGKPVVAIGKAV</sequence>
<dbReference type="InterPro" id="IPR020843">
    <property type="entry name" value="ER"/>
</dbReference>
<dbReference type="Proteomes" id="UP001595704">
    <property type="component" value="Unassembled WGS sequence"/>
</dbReference>
<dbReference type="InterPro" id="IPR013154">
    <property type="entry name" value="ADH-like_N"/>
</dbReference>
<feature type="domain" description="Enoyl reductase (ER)" evidence="1">
    <location>
        <begin position="12"/>
        <end position="324"/>
    </location>
</feature>
<evidence type="ECO:0000313" key="2">
    <source>
        <dbReference type="EMBL" id="MFC3638454.1"/>
    </source>
</evidence>
<dbReference type="PANTHER" id="PTHR43677">
    <property type="entry name" value="SHORT-CHAIN DEHYDROGENASE/REDUCTASE"/>
    <property type="match status" value="1"/>
</dbReference>
<dbReference type="EMBL" id="JBHRYC010000073">
    <property type="protein sequence ID" value="MFC3638454.1"/>
    <property type="molecule type" value="Genomic_DNA"/>
</dbReference>
<evidence type="ECO:0000259" key="1">
    <source>
        <dbReference type="SMART" id="SM00829"/>
    </source>
</evidence>
<comment type="caution">
    <text evidence="2">The sequence shown here is derived from an EMBL/GenBank/DDBJ whole genome shotgun (WGS) entry which is preliminary data.</text>
</comment>
<dbReference type="RefSeq" id="WP_191320162.1">
    <property type="nucleotide sequence ID" value="NZ_BNCG01000014.1"/>
</dbReference>
<dbReference type="SUPFAM" id="SSF51735">
    <property type="entry name" value="NAD(P)-binding Rossmann-fold domains"/>
    <property type="match status" value="1"/>
</dbReference>
<dbReference type="Pfam" id="PF00107">
    <property type="entry name" value="ADH_zinc_N"/>
    <property type="match status" value="1"/>
</dbReference>
<dbReference type="InterPro" id="IPR011032">
    <property type="entry name" value="GroES-like_sf"/>
</dbReference>
<dbReference type="Gene3D" id="3.40.50.720">
    <property type="entry name" value="NAD(P)-binding Rossmann-like Domain"/>
    <property type="match status" value="1"/>
</dbReference>
<dbReference type="Pfam" id="PF08240">
    <property type="entry name" value="ADH_N"/>
    <property type="match status" value="1"/>
</dbReference>
<dbReference type="EC" id="1.-.-.-" evidence="2"/>
<protein>
    <submittedName>
        <fullName evidence="2">NADPH:quinone oxidoreductase family protein</fullName>
        <ecNumber evidence="2">1.-.-.-</ecNumber>
    </submittedName>
</protein>